<dbReference type="InterPro" id="IPR054471">
    <property type="entry name" value="GPIID_WHD"/>
</dbReference>
<dbReference type="InterPro" id="IPR036770">
    <property type="entry name" value="Ankyrin_rpt-contain_sf"/>
</dbReference>
<dbReference type="InterPro" id="IPR002110">
    <property type="entry name" value="Ankyrin_rpt"/>
</dbReference>
<dbReference type="PANTHER" id="PTHR46082:SF11">
    <property type="entry name" value="AAA+ ATPASE DOMAIN-CONTAINING PROTEIN-RELATED"/>
    <property type="match status" value="1"/>
</dbReference>
<dbReference type="GO" id="GO:0003824">
    <property type="term" value="F:catalytic activity"/>
    <property type="evidence" value="ECO:0007669"/>
    <property type="project" value="InterPro"/>
</dbReference>
<feature type="domain" description="Nephrocystin 3-like N-terminal" evidence="5">
    <location>
        <begin position="380"/>
        <end position="548"/>
    </location>
</feature>
<evidence type="ECO:0000313" key="7">
    <source>
        <dbReference type="Proteomes" id="UP000002498"/>
    </source>
</evidence>
<evidence type="ECO:0000313" key="6">
    <source>
        <dbReference type="EMBL" id="EFZ02091.2"/>
    </source>
</evidence>
<dbReference type="PROSITE" id="PS50297">
    <property type="entry name" value="ANK_REP_REGION"/>
    <property type="match status" value="3"/>
</dbReference>
<accession>E9EP81</accession>
<dbReference type="GeneID" id="19255959"/>
<dbReference type="Gene3D" id="1.25.40.20">
    <property type="entry name" value="Ankyrin repeat-containing domain"/>
    <property type="match status" value="2"/>
</dbReference>
<evidence type="ECO:0000256" key="2">
    <source>
        <dbReference type="PROSITE-ProRule" id="PRU00023"/>
    </source>
</evidence>
<keyword evidence="2" id="KW-0040">ANK repeat</keyword>
<dbReference type="InterPro" id="IPR056884">
    <property type="entry name" value="NPHP3-like_N"/>
</dbReference>
<dbReference type="SUPFAM" id="SSF48403">
    <property type="entry name" value="Ankyrin repeat"/>
    <property type="match status" value="1"/>
</dbReference>
<dbReference type="GO" id="GO:0009116">
    <property type="term" value="P:nucleoside metabolic process"/>
    <property type="evidence" value="ECO:0007669"/>
    <property type="project" value="InterPro"/>
</dbReference>
<keyword evidence="1" id="KW-0677">Repeat</keyword>
<evidence type="ECO:0000259" key="4">
    <source>
        <dbReference type="Pfam" id="PF22939"/>
    </source>
</evidence>
<dbReference type="Pfam" id="PF01048">
    <property type="entry name" value="PNP_UDP_1"/>
    <property type="match status" value="1"/>
</dbReference>
<feature type="domain" description="GPI inositol-deacylase winged helix" evidence="4">
    <location>
        <begin position="666"/>
        <end position="746"/>
    </location>
</feature>
<dbReference type="Gene3D" id="3.40.50.300">
    <property type="entry name" value="P-loop containing nucleotide triphosphate hydrolases"/>
    <property type="match status" value="1"/>
</dbReference>
<dbReference type="Gene3D" id="3.40.50.1580">
    <property type="entry name" value="Nucleoside phosphorylase domain"/>
    <property type="match status" value="1"/>
</dbReference>
<reference evidence="6 7" key="2">
    <citation type="journal article" date="2014" name="Proc. Natl. Acad. Sci. U.S.A.">
        <title>Trajectory and genomic determinants of fungal-pathogen speciation and host adaptation.</title>
        <authorList>
            <person name="Hu X."/>
            <person name="Xiao G."/>
            <person name="Zheng P."/>
            <person name="Shang Y."/>
            <person name="Su Y."/>
            <person name="Zhang X."/>
            <person name="Liu X."/>
            <person name="Zhan S."/>
            <person name="St Leger R.J."/>
            <person name="Wang C."/>
        </authorList>
    </citation>
    <scope>GENOME REANNOTATION</scope>
    <source>
        <strain evidence="7">ARSEF 23 / ATCC MYA-3075</strain>
    </source>
</reference>
<dbReference type="SUPFAM" id="SSF52540">
    <property type="entry name" value="P-loop containing nucleoside triphosphate hydrolases"/>
    <property type="match status" value="1"/>
</dbReference>
<dbReference type="InterPro" id="IPR035994">
    <property type="entry name" value="Nucleoside_phosphorylase_sf"/>
</dbReference>
<evidence type="ECO:0000259" key="3">
    <source>
        <dbReference type="Pfam" id="PF01048"/>
    </source>
</evidence>
<comment type="caution">
    <text evidence="6">The sequence shown here is derived from an EMBL/GenBank/DDBJ whole genome shotgun (WGS) entry which is preliminary data.</text>
</comment>
<proteinExistence type="predicted"/>
<dbReference type="InterPro" id="IPR027417">
    <property type="entry name" value="P-loop_NTPase"/>
</dbReference>
<dbReference type="InterPro" id="IPR053137">
    <property type="entry name" value="NLR-like"/>
</dbReference>
<keyword evidence="7" id="KW-1185">Reference proteome</keyword>
<feature type="repeat" description="ANK" evidence="2">
    <location>
        <begin position="914"/>
        <end position="946"/>
    </location>
</feature>
<dbReference type="PANTHER" id="PTHR46082">
    <property type="entry name" value="ATP/GTP-BINDING PROTEIN-RELATED"/>
    <property type="match status" value="1"/>
</dbReference>
<dbReference type="AlphaFoldDB" id="E9EP81"/>
<dbReference type="Pfam" id="PF12796">
    <property type="entry name" value="Ank_2"/>
    <property type="match status" value="2"/>
</dbReference>
<dbReference type="KEGG" id="maj:MAA_01673"/>
<sequence>MYESKDYTIGWICALETEFVAAQEFLDEEHEVPAHLALADDNFYKLGRMGKHNVVIAILPDREYGKSSAAVVANHMQHSFPSVRVGLMVGIGGGAPSIKNDVRLGDIVVSSRRDGKGGVVQYDYGKAVQGCEFAITGHLDQSPASLAKAVTAIKAEYDRKGNRIALNAKDALNNIDNKDKYRRPSATSDRLYRSSFTHPLDKLGEDCSLVCGDDASNLIARAQRKKGGGGLVVHYGLIASADTLMRDAIIRDKWAAKENILCFEMEAAGLMNHFPCIVIRGICDYADSHKNNQWQGYAALVAAAYAKDLISFIHPKQVLNEPPIKELATTLLSCISTSRQEVGQLRHGVEYREQEQILQWITETDYTTHFNTCMTKWEPGTGEWFLKSPKFQAWFQGDKRTLFCEGIPGAGKTILASVAIQEIIKCARQSNKIGLAYIYCISQQKHQQSSYYFLASLVKQLAQTRSPFPQNIKNLHKNHTIAHKTTRPSYNELLTALEQLAAAYSKVFIIIDALDECEAEDGRCHEPLLQELFKLQVKTSTNILTTSRRIVTIRRLFQGTCDMLEIKAKNEDMGKYMEHRLSKLPLLDVGSNCALEEHRENYKAKIKNAIIRRSNGMFLLTRLHFQSIIDKTTTQQLDQALNNILRGQCSLDQAYAISIARIREQRCGFRHLAERVLTFLCCAGSLMTTTELQYALAIEMGQVKLDEGNTEAITIISSACVGLVMVDEQTSIICLVHETTRQYLASHMCCINPRNNSSAAEKDHEICNSWTSSLAMKNAHRIMANICLDYLFLQDFDKQASSSQDLFSQYPFCKYAISNWGLHARGAEEEELELRLLGNQAKVYALGRLLLNRMKTPIVQYLDMVRRCRKAKRKSHTCMTSIHVTAFLGLAKISEQLIRQGCDVNGFRGNEENEHWPPLCLAANNGHVATVELLLRSGANVNQAYNNLTALSCAAYQGHEAIANMLLRNGADLGSVDPSCNYTPLMSAIDGGQPATCKLLLDEGDGLETRKTQDETCMSGCTESIQVPQAELLFRAVSGNHLAVVKLLVQEGANMDGALVTAATWGHYRICKFLIESGAHVNSVWEGQTPLQAACLSNHVDARSIVRLLIDSGADQKRQGHCPGLVGTPLEIAVRRDNVLEVDCRLFRRVKPKSWTDSPWCLAQVIKQNRIQRERRGSALIRSPRGLSPHKQALISDISHKRDALQPGNRHKKEVLKPSTRLKRDPEYYGPLADCMDGVQYSDNIMRGRAGTRVEWEVEAKPGVETSQENWHKFVYGI</sequence>
<dbReference type="SUPFAM" id="SSF53167">
    <property type="entry name" value="Purine and uridine phosphorylases"/>
    <property type="match status" value="1"/>
</dbReference>
<feature type="repeat" description="ANK" evidence="2">
    <location>
        <begin position="1086"/>
        <end position="1121"/>
    </location>
</feature>
<dbReference type="Pfam" id="PF22939">
    <property type="entry name" value="WHD_GPIID"/>
    <property type="match status" value="1"/>
</dbReference>
<feature type="repeat" description="ANK" evidence="2">
    <location>
        <begin position="946"/>
        <end position="978"/>
    </location>
</feature>
<evidence type="ECO:0000259" key="5">
    <source>
        <dbReference type="Pfam" id="PF24883"/>
    </source>
</evidence>
<dbReference type="SMART" id="SM00248">
    <property type="entry name" value="ANK"/>
    <property type="match status" value="7"/>
</dbReference>
<evidence type="ECO:0000256" key="1">
    <source>
        <dbReference type="ARBA" id="ARBA00022737"/>
    </source>
</evidence>
<organism evidence="6 7">
    <name type="scientific">Metarhizium robertsii (strain ARSEF 23 / ATCC MYA-3075)</name>
    <name type="common">Metarhizium anisopliae (strain ARSEF 23)</name>
    <dbReference type="NCBI Taxonomy" id="655844"/>
    <lineage>
        <taxon>Eukaryota</taxon>
        <taxon>Fungi</taxon>
        <taxon>Dikarya</taxon>
        <taxon>Ascomycota</taxon>
        <taxon>Pezizomycotina</taxon>
        <taxon>Sordariomycetes</taxon>
        <taxon>Hypocreomycetidae</taxon>
        <taxon>Hypocreales</taxon>
        <taxon>Clavicipitaceae</taxon>
        <taxon>Metarhizium</taxon>
    </lineage>
</organism>
<dbReference type="PROSITE" id="PS50088">
    <property type="entry name" value="ANK_REPEAT"/>
    <property type="match status" value="3"/>
</dbReference>
<dbReference type="InterPro" id="IPR000845">
    <property type="entry name" value="Nucleoside_phosphorylase_d"/>
</dbReference>
<protein>
    <submittedName>
        <fullName evidence="6">Ankyrin repeat-containing domain protein</fullName>
    </submittedName>
</protein>
<name>E9EP81_METRA</name>
<dbReference type="EMBL" id="ADNJ02000001">
    <property type="protein sequence ID" value="EFZ02091.2"/>
    <property type="molecule type" value="Genomic_DNA"/>
</dbReference>
<dbReference type="Pfam" id="PF24883">
    <property type="entry name" value="NPHP3_N"/>
    <property type="match status" value="1"/>
</dbReference>
<feature type="domain" description="Nucleoside phosphorylase" evidence="3">
    <location>
        <begin position="8"/>
        <end position="294"/>
    </location>
</feature>
<dbReference type="RefSeq" id="XP_007817862.2">
    <property type="nucleotide sequence ID" value="XM_007819671.2"/>
</dbReference>
<reference evidence="6 7" key="1">
    <citation type="journal article" date="2011" name="PLoS Genet.">
        <title>Genome sequencing and comparative transcriptomics of the model entomopathogenic fungi Metarhizium anisopliae and M. acridum.</title>
        <authorList>
            <person name="Gao Q."/>
            <person name="Jin K."/>
            <person name="Ying S.H."/>
            <person name="Zhang Y."/>
            <person name="Xiao G."/>
            <person name="Shang Y."/>
            <person name="Duan Z."/>
            <person name="Hu X."/>
            <person name="Xie X.Q."/>
            <person name="Zhou G."/>
            <person name="Peng G."/>
            <person name="Luo Z."/>
            <person name="Huang W."/>
            <person name="Wang B."/>
            <person name="Fang W."/>
            <person name="Wang S."/>
            <person name="Zhong Y."/>
            <person name="Ma L.J."/>
            <person name="St Leger R.J."/>
            <person name="Zhao G.P."/>
            <person name="Pei Y."/>
            <person name="Feng M.G."/>
            <person name="Xia Y."/>
            <person name="Wang C."/>
        </authorList>
    </citation>
    <scope>NUCLEOTIDE SEQUENCE [LARGE SCALE GENOMIC DNA]</scope>
    <source>
        <strain evidence="7">ARSEF 23 / ATCC MYA-3075</strain>
    </source>
</reference>
<dbReference type="OrthoDB" id="4961234at2759"/>
<gene>
    <name evidence="6" type="ORF">MAA_01673</name>
</gene>
<dbReference type="HOGENOM" id="CLU_000288_34_2_1"/>
<dbReference type="Proteomes" id="UP000002498">
    <property type="component" value="Unassembled WGS sequence"/>
</dbReference>